<dbReference type="EMBL" id="JBBPFD010000009">
    <property type="protein sequence ID" value="KAK7912367.1"/>
    <property type="molecule type" value="Genomic_DNA"/>
</dbReference>
<feature type="compositionally biased region" description="Low complexity" evidence="1">
    <location>
        <begin position="56"/>
        <end position="70"/>
    </location>
</feature>
<dbReference type="AlphaFoldDB" id="A0AAW0P7M2"/>
<feature type="region of interest" description="Disordered" evidence="1">
    <location>
        <begin position="115"/>
        <end position="136"/>
    </location>
</feature>
<feature type="compositionally biased region" description="Basic and acidic residues" evidence="1">
    <location>
        <begin position="125"/>
        <end position="135"/>
    </location>
</feature>
<organism evidence="2 3">
    <name type="scientific">Mugilogobius chulae</name>
    <name type="common">yellowstripe goby</name>
    <dbReference type="NCBI Taxonomy" id="88201"/>
    <lineage>
        <taxon>Eukaryota</taxon>
        <taxon>Metazoa</taxon>
        <taxon>Chordata</taxon>
        <taxon>Craniata</taxon>
        <taxon>Vertebrata</taxon>
        <taxon>Euteleostomi</taxon>
        <taxon>Actinopterygii</taxon>
        <taxon>Neopterygii</taxon>
        <taxon>Teleostei</taxon>
        <taxon>Neoteleostei</taxon>
        <taxon>Acanthomorphata</taxon>
        <taxon>Gobiaria</taxon>
        <taxon>Gobiiformes</taxon>
        <taxon>Gobioidei</taxon>
        <taxon>Gobiidae</taxon>
        <taxon>Gobionellinae</taxon>
        <taxon>Mugilogobius</taxon>
    </lineage>
</organism>
<feature type="compositionally biased region" description="Low complexity" evidence="1">
    <location>
        <begin position="115"/>
        <end position="124"/>
    </location>
</feature>
<feature type="region of interest" description="Disordered" evidence="1">
    <location>
        <begin position="1"/>
        <end position="87"/>
    </location>
</feature>
<reference evidence="3" key="1">
    <citation type="submission" date="2024-04" db="EMBL/GenBank/DDBJ databases">
        <title>Salinicola lusitanus LLJ914,a marine bacterium isolated from the Okinawa Trough.</title>
        <authorList>
            <person name="Li J."/>
        </authorList>
    </citation>
    <scope>NUCLEOTIDE SEQUENCE [LARGE SCALE GENOMIC DNA]</scope>
</reference>
<evidence type="ECO:0000313" key="2">
    <source>
        <dbReference type="EMBL" id="KAK7912367.1"/>
    </source>
</evidence>
<comment type="caution">
    <text evidence="2">The sequence shown here is derived from an EMBL/GenBank/DDBJ whole genome shotgun (WGS) entry which is preliminary data.</text>
</comment>
<keyword evidence="3" id="KW-1185">Reference proteome</keyword>
<protein>
    <submittedName>
        <fullName evidence="2">Uncharacterized protein</fullName>
    </submittedName>
</protein>
<accession>A0AAW0P7M2</accession>
<proteinExistence type="predicted"/>
<evidence type="ECO:0000313" key="3">
    <source>
        <dbReference type="Proteomes" id="UP001460270"/>
    </source>
</evidence>
<sequence length="170" mass="18505">MTVHRTPRRQGDPRSTQVARPPPPRGHKPNWTARGGGQSGARYNAPRPRPLPAPPLAEGGSFSSPEGEPGQVFGSASTSHLGRATATFRPRSSAHLAEGGAFVLRHGSILAANTAQETAPAAAAAERRRSSDPRLLEPLPRAWQELHRRQEQQDLKVKFKDLDLTWMYVA</sequence>
<dbReference type="Proteomes" id="UP001460270">
    <property type="component" value="Unassembled WGS sequence"/>
</dbReference>
<evidence type="ECO:0000256" key="1">
    <source>
        <dbReference type="SAM" id="MobiDB-lite"/>
    </source>
</evidence>
<name>A0AAW0P7M2_9GOBI</name>
<gene>
    <name evidence="2" type="ORF">WMY93_012578</name>
</gene>